<gene>
    <name evidence="2" type="ORF">N802_06690</name>
</gene>
<dbReference type="NCBIfam" id="TIGR03086">
    <property type="entry name" value="TIGR03086 family metal-binding protein"/>
    <property type="match status" value="1"/>
</dbReference>
<dbReference type="GO" id="GO:0046872">
    <property type="term" value="F:metal ion binding"/>
    <property type="evidence" value="ECO:0007669"/>
    <property type="project" value="InterPro"/>
</dbReference>
<dbReference type="RefSeq" id="WP_035918505.1">
    <property type="nucleotide sequence ID" value="NZ_AVPJ01000018.1"/>
</dbReference>
<organism evidence="2 3">
    <name type="scientific">Knoellia sinensis KCTC 19936</name>
    <dbReference type="NCBI Taxonomy" id="1385520"/>
    <lineage>
        <taxon>Bacteria</taxon>
        <taxon>Bacillati</taxon>
        <taxon>Actinomycetota</taxon>
        <taxon>Actinomycetes</taxon>
        <taxon>Micrococcales</taxon>
        <taxon>Intrasporangiaceae</taxon>
        <taxon>Knoellia</taxon>
    </lineage>
</organism>
<dbReference type="Proteomes" id="UP000030002">
    <property type="component" value="Unassembled WGS sequence"/>
</dbReference>
<comment type="caution">
    <text evidence="2">The sequence shown here is derived from an EMBL/GenBank/DDBJ whole genome shotgun (WGS) entry which is preliminary data.</text>
</comment>
<dbReference type="NCBIfam" id="TIGR03083">
    <property type="entry name" value="maleylpyruvate isomerase family mycothiol-dependent enzyme"/>
    <property type="match status" value="1"/>
</dbReference>
<dbReference type="InterPro" id="IPR017520">
    <property type="entry name" value="CHP03086"/>
</dbReference>
<dbReference type="InterPro" id="IPR017517">
    <property type="entry name" value="Maleyloyr_isom"/>
</dbReference>
<dbReference type="Gene3D" id="1.20.120.450">
    <property type="entry name" value="dinb family like domain"/>
    <property type="match status" value="1"/>
</dbReference>
<dbReference type="SUPFAM" id="SSF109854">
    <property type="entry name" value="DinB/YfiT-like putative metalloenzymes"/>
    <property type="match status" value="1"/>
</dbReference>
<name>A0A0A0J315_9MICO</name>
<feature type="domain" description="Mycothiol-dependent maleylpyruvate isomerase metal-binding" evidence="1">
    <location>
        <begin position="11"/>
        <end position="94"/>
    </location>
</feature>
<dbReference type="EMBL" id="AVPJ01000018">
    <property type="protein sequence ID" value="KGN30497.1"/>
    <property type="molecule type" value="Genomic_DNA"/>
</dbReference>
<accession>A0A0A0J315</accession>
<evidence type="ECO:0000313" key="3">
    <source>
        <dbReference type="Proteomes" id="UP000030002"/>
    </source>
</evidence>
<dbReference type="AlphaFoldDB" id="A0A0A0J315"/>
<evidence type="ECO:0000259" key="1">
    <source>
        <dbReference type="Pfam" id="PF11716"/>
    </source>
</evidence>
<dbReference type="InterPro" id="IPR034660">
    <property type="entry name" value="DinB/YfiT-like"/>
</dbReference>
<proteinExistence type="predicted"/>
<evidence type="ECO:0000313" key="2">
    <source>
        <dbReference type="EMBL" id="KGN30497.1"/>
    </source>
</evidence>
<keyword evidence="3" id="KW-1185">Reference proteome</keyword>
<dbReference type="STRING" id="1385520.N802_06690"/>
<dbReference type="eggNOG" id="COG1576">
    <property type="taxonomic scope" value="Bacteria"/>
</dbReference>
<protein>
    <recommendedName>
        <fullName evidence="1">Mycothiol-dependent maleylpyruvate isomerase metal-binding domain-containing protein</fullName>
    </recommendedName>
</protein>
<sequence length="177" mass="18728">MNAQQDVSLLTRALDQTAGLLGEVSADQYDQPSTCADWKVGDLVRHVVASPQNFVAMFSGKEVDWANPPELGDDPVADFRAGATTLVEHVRADASGGSSNAAIPEFAVHSWDLARSIGSEAQLDDEVAVHALEFMSANLTPENRVGAFEPEVGAAADASIHDRLAVFSGRSVRQGPV</sequence>
<dbReference type="Pfam" id="PF11716">
    <property type="entry name" value="MDMPI_N"/>
    <property type="match status" value="1"/>
</dbReference>
<dbReference type="InterPro" id="IPR024344">
    <property type="entry name" value="MDMPI_metal-binding"/>
</dbReference>
<reference evidence="2 3" key="1">
    <citation type="submission" date="2013-08" db="EMBL/GenBank/DDBJ databases">
        <title>The genome sequence of Knoellia sinensis.</title>
        <authorList>
            <person name="Zhu W."/>
            <person name="Wang G."/>
        </authorList>
    </citation>
    <scope>NUCLEOTIDE SEQUENCE [LARGE SCALE GENOMIC DNA]</scope>
    <source>
        <strain evidence="2 3">KCTC 19936</strain>
    </source>
</reference>